<keyword evidence="1" id="KW-1133">Transmembrane helix</keyword>
<proteinExistence type="predicted"/>
<organism evidence="2 3">
    <name type="scientific">Marinospirillum alkalitolerans</name>
    <dbReference type="NCBI Taxonomy" id="3123374"/>
    <lineage>
        <taxon>Bacteria</taxon>
        <taxon>Pseudomonadati</taxon>
        <taxon>Pseudomonadota</taxon>
        <taxon>Gammaproteobacteria</taxon>
        <taxon>Oceanospirillales</taxon>
        <taxon>Oceanospirillaceae</taxon>
        <taxon>Marinospirillum</taxon>
    </lineage>
</organism>
<feature type="transmembrane region" description="Helical" evidence="1">
    <location>
        <begin position="6"/>
        <end position="22"/>
    </location>
</feature>
<dbReference type="Proteomes" id="UP001621714">
    <property type="component" value="Unassembled WGS sequence"/>
</dbReference>
<feature type="transmembrane region" description="Helical" evidence="1">
    <location>
        <begin position="95"/>
        <end position="115"/>
    </location>
</feature>
<accession>A0ABW8PWT1</accession>
<evidence type="ECO:0000313" key="2">
    <source>
        <dbReference type="EMBL" id="MFK7160762.1"/>
    </source>
</evidence>
<keyword evidence="3" id="KW-1185">Reference proteome</keyword>
<dbReference type="RefSeq" id="WP_405338797.1">
    <property type="nucleotide sequence ID" value="NZ_JBANFI010000004.1"/>
</dbReference>
<feature type="transmembrane region" description="Helical" evidence="1">
    <location>
        <begin position="34"/>
        <end position="51"/>
    </location>
</feature>
<feature type="transmembrane region" description="Helical" evidence="1">
    <location>
        <begin position="127"/>
        <end position="148"/>
    </location>
</feature>
<evidence type="ECO:0000313" key="3">
    <source>
        <dbReference type="Proteomes" id="UP001621714"/>
    </source>
</evidence>
<comment type="caution">
    <text evidence="2">The sequence shown here is derived from an EMBL/GenBank/DDBJ whole genome shotgun (WGS) entry which is preliminary data.</text>
</comment>
<keyword evidence="1" id="KW-0472">Membrane</keyword>
<dbReference type="PANTHER" id="PTHR36974:SF1">
    <property type="entry name" value="DOXX FAMILY MEMBRANE PROTEIN"/>
    <property type="match status" value="1"/>
</dbReference>
<gene>
    <name evidence="2" type="ORF">V6U78_06900</name>
</gene>
<reference evidence="2 3" key="1">
    <citation type="submission" date="2024-02" db="EMBL/GenBank/DDBJ databases">
        <title>Marinospirillum sp. MEB 164 isolated from Lonar lake sediment.</title>
        <authorList>
            <person name="Joshi A."/>
            <person name="Thite S."/>
        </authorList>
    </citation>
    <scope>NUCLEOTIDE SEQUENCE [LARGE SCALE GENOMIC DNA]</scope>
    <source>
        <strain evidence="2 3">MEB164</strain>
    </source>
</reference>
<evidence type="ECO:0008006" key="4">
    <source>
        <dbReference type="Google" id="ProtNLM"/>
    </source>
</evidence>
<evidence type="ECO:0000256" key="1">
    <source>
        <dbReference type="SAM" id="Phobius"/>
    </source>
</evidence>
<name>A0ABW8PWT1_9GAMM</name>
<keyword evidence="1" id="KW-0812">Transmembrane</keyword>
<dbReference type="PANTHER" id="PTHR36974">
    <property type="entry name" value="MEMBRANE PROTEIN-RELATED"/>
    <property type="match status" value="1"/>
</dbReference>
<protein>
    <recommendedName>
        <fullName evidence="4">DoxX-like family protein</fullName>
    </recommendedName>
</protein>
<feature type="transmembrane region" description="Helical" evidence="1">
    <location>
        <begin position="71"/>
        <end position="88"/>
    </location>
</feature>
<sequence length="162" mass="18472">MLTPIIILSILVFPLLVAFVMSRVTRRKLDIHKLSCWGLGVAFIYFFIGHFVKTDEMVDMLPVWLPMRLELVYFTGVLELLIGVALFIPKYQRIAAKIAILVFVVFFPANIYAALNSVGIGGHQWGAVYLLIRMPLQLALIAWAYYMCLKLQVNTVDRQHVS</sequence>
<dbReference type="EMBL" id="JBANFI010000004">
    <property type="protein sequence ID" value="MFK7160762.1"/>
    <property type="molecule type" value="Genomic_DNA"/>
</dbReference>